<proteinExistence type="predicted"/>
<protein>
    <submittedName>
        <fullName evidence="1">Uncharacterized protein</fullName>
    </submittedName>
</protein>
<dbReference type="STRING" id="337451.A0A3S4NI58"/>
<evidence type="ECO:0000313" key="2">
    <source>
        <dbReference type="Proteomes" id="UP000283530"/>
    </source>
</evidence>
<organism evidence="1 2">
    <name type="scientific">Cinnamomum micranthum f. kanehirae</name>
    <dbReference type="NCBI Taxonomy" id="337451"/>
    <lineage>
        <taxon>Eukaryota</taxon>
        <taxon>Viridiplantae</taxon>
        <taxon>Streptophyta</taxon>
        <taxon>Embryophyta</taxon>
        <taxon>Tracheophyta</taxon>
        <taxon>Spermatophyta</taxon>
        <taxon>Magnoliopsida</taxon>
        <taxon>Magnoliidae</taxon>
        <taxon>Laurales</taxon>
        <taxon>Lauraceae</taxon>
        <taxon>Cinnamomum</taxon>
    </lineage>
</organism>
<name>A0A3S4NI58_9MAGN</name>
<sequence>MKSYSFQNKVEPWLQPNLPSQSRPLNIHLTPIICIKEKENPYTPIHNLPRRMEWSPDLNRQTPCNLVAVDAGIWCNSGRRSLRYGFNLTRSNEEEFESLNFPIKPSKTPKWLVLWRRLKKGKRRIFASTSPFQIPYDPYTYSQNFDHGSASLDPENVSRSFSARYADPSSIFRRVG</sequence>
<comment type="caution">
    <text evidence="1">The sequence shown here is derived from an EMBL/GenBank/DDBJ whole genome shotgun (WGS) entry which is preliminary data.</text>
</comment>
<dbReference type="PANTHER" id="PTHR33168">
    <property type="entry name" value="STRESS INDUCED PROTEIN-RELATED"/>
    <property type="match status" value="1"/>
</dbReference>
<evidence type="ECO:0000313" key="1">
    <source>
        <dbReference type="EMBL" id="RWR77526.1"/>
    </source>
</evidence>
<dbReference type="OrthoDB" id="1688035at2759"/>
<gene>
    <name evidence="1" type="ORF">CKAN_00601600</name>
</gene>
<keyword evidence="2" id="KW-1185">Reference proteome</keyword>
<reference evidence="1 2" key="1">
    <citation type="journal article" date="2019" name="Nat. Plants">
        <title>Stout camphor tree genome fills gaps in understanding of flowering plant genome evolution.</title>
        <authorList>
            <person name="Chaw S.M."/>
            <person name="Liu Y.C."/>
            <person name="Wu Y.W."/>
            <person name="Wang H.Y."/>
            <person name="Lin C.I."/>
            <person name="Wu C.S."/>
            <person name="Ke H.M."/>
            <person name="Chang L.Y."/>
            <person name="Hsu C.Y."/>
            <person name="Yang H.T."/>
            <person name="Sudianto E."/>
            <person name="Hsu M.H."/>
            <person name="Wu K.P."/>
            <person name="Wang L.N."/>
            <person name="Leebens-Mack J.H."/>
            <person name="Tsai I.J."/>
        </authorList>
    </citation>
    <scope>NUCLEOTIDE SEQUENCE [LARGE SCALE GENOMIC DNA]</scope>
    <source>
        <strain evidence="2">cv. Chaw 1501</strain>
        <tissue evidence="1">Young leaves</tissue>
    </source>
</reference>
<dbReference type="Proteomes" id="UP000283530">
    <property type="component" value="Unassembled WGS sequence"/>
</dbReference>
<dbReference type="EMBL" id="QPKB01000002">
    <property type="protein sequence ID" value="RWR77526.1"/>
    <property type="molecule type" value="Genomic_DNA"/>
</dbReference>
<accession>A0A3S4NI58</accession>
<dbReference type="AlphaFoldDB" id="A0A3S4NI58"/>